<dbReference type="Pfam" id="PF00196">
    <property type="entry name" value="GerE"/>
    <property type="match status" value="1"/>
</dbReference>
<reference evidence="8" key="2">
    <citation type="submission" date="2020-09" db="EMBL/GenBank/DDBJ databases">
        <authorList>
            <person name="Sun Q."/>
            <person name="Kim S."/>
        </authorList>
    </citation>
    <scope>NUCLEOTIDE SEQUENCE</scope>
    <source>
        <strain evidence="8">KCTC 42731</strain>
    </source>
</reference>
<dbReference type="InterPro" id="IPR058245">
    <property type="entry name" value="NreC/VraR/RcsB-like_REC"/>
</dbReference>
<keyword evidence="9" id="KW-1185">Reference proteome</keyword>
<dbReference type="InterPro" id="IPR039420">
    <property type="entry name" value="WalR-like"/>
</dbReference>
<feature type="modified residue" description="4-aspartylphosphate" evidence="5">
    <location>
        <position position="55"/>
    </location>
</feature>
<accession>A0A919BQG3</accession>
<dbReference type="PANTHER" id="PTHR43214:SF24">
    <property type="entry name" value="TRANSCRIPTIONAL REGULATORY PROTEIN NARL-RELATED"/>
    <property type="match status" value="1"/>
</dbReference>
<evidence type="ECO:0000259" key="6">
    <source>
        <dbReference type="PROSITE" id="PS50043"/>
    </source>
</evidence>
<dbReference type="CDD" id="cd17535">
    <property type="entry name" value="REC_NarL-like"/>
    <property type="match status" value="1"/>
</dbReference>
<dbReference type="SMART" id="SM00448">
    <property type="entry name" value="REC"/>
    <property type="match status" value="1"/>
</dbReference>
<feature type="domain" description="Response regulatory" evidence="7">
    <location>
        <begin position="4"/>
        <end position="120"/>
    </location>
</feature>
<dbReference type="GO" id="GO:0000160">
    <property type="term" value="P:phosphorelay signal transduction system"/>
    <property type="evidence" value="ECO:0007669"/>
    <property type="project" value="InterPro"/>
</dbReference>
<proteinExistence type="predicted"/>
<evidence type="ECO:0000259" key="7">
    <source>
        <dbReference type="PROSITE" id="PS50110"/>
    </source>
</evidence>
<dbReference type="SUPFAM" id="SSF52172">
    <property type="entry name" value="CheY-like"/>
    <property type="match status" value="1"/>
</dbReference>
<dbReference type="EMBL" id="BNCK01000013">
    <property type="protein sequence ID" value="GHG06440.1"/>
    <property type="molecule type" value="Genomic_DNA"/>
</dbReference>
<dbReference type="Proteomes" id="UP000623842">
    <property type="component" value="Unassembled WGS sequence"/>
</dbReference>
<sequence>MSISIMLADDQTLVREGIRSLLQLNANLNVIGEAADGKALISLLEQQLPDVLLLDIRMPVMSGVDVLEYLTKHQIELPVLVLTTFDDHDLVLNCIKLGARGYLRKDVNFDDLTCAIEKLAQGETWLQPAMSERVSKLSKDLSSELVNDTWQHDYLPSLTKIEVQVLKLVAAGYSNHEIADALYKSVGTVRNQVSSILTKLDARDRTRAVLKALDLGLI</sequence>
<dbReference type="RefSeq" id="WP_189774423.1">
    <property type="nucleotide sequence ID" value="NZ_BNCK01000013.1"/>
</dbReference>
<dbReference type="GO" id="GO:0003677">
    <property type="term" value="F:DNA binding"/>
    <property type="evidence" value="ECO:0007669"/>
    <property type="project" value="UniProtKB-KW"/>
</dbReference>
<evidence type="ECO:0000313" key="8">
    <source>
        <dbReference type="EMBL" id="GHG06440.1"/>
    </source>
</evidence>
<dbReference type="PANTHER" id="PTHR43214">
    <property type="entry name" value="TWO-COMPONENT RESPONSE REGULATOR"/>
    <property type="match status" value="1"/>
</dbReference>
<dbReference type="PROSITE" id="PS50043">
    <property type="entry name" value="HTH_LUXR_2"/>
    <property type="match status" value="1"/>
</dbReference>
<evidence type="ECO:0000256" key="5">
    <source>
        <dbReference type="PROSITE-ProRule" id="PRU00169"/>
    </source>
</evidence>
<dbReference type="InterPro" id="IPR016032">
    <property type="entry name" value="Sig_transdc_resp-reg_C-effctor"/>
</dbReference>
<keyword evidence="1 5" id="KW-0597">Phosphoprotein</keyword>
<evidence type="ECO:0000313" key="9">
    <source>
        <dbReference type="Proteomes" id="UP000623842"/>
    </source>
</evidence>
<keyword evidence="2" id="KW-0805">Transcription regulation</keyword>
<dbReference type="GO" id="GO:0006355">
    <property type="term" value="P:regulation of DNA-templated transcription"/>
    <property type="evidence" value="ECO:0007669"/>
    <property type="project" value="InterPro"/>
</dbReference>
<dbReference type="PRINTS" id="PR00038">
    <property type="entry name" value="HTHLUXR"/>
</dbReference>
<dbReference type="Gene3D" id="3.40.50.2300">
    <property type="match status" value="1"/>
</dbReference>
<keyword evidence="4" id="KW-0804">Transcription</keyword>
<feature type="domain" description="HTH luxR-type" evidence="6">
    <location>
        <begin position="151"/>
        <end position="216"/>
    </location>
</feature>
<dbReference type="PROSITE" id="PS50110">
    <property type="entry name" value="RESPONSE_REGULATORY"/>
    <property type="match status" value="1"/>
</dbReference>
<dbReference type="SMART" id="SM00421">
    <property type="entry name" value="HTH_LUXR"/>
    <property type="match status" value="1"/>
</dbReference>
<evidence type="ECO:0000256" key="4">
    <source>
        <dbReference type="ARBA" id="ARBA00023163"/>
    </source>
</evidence>
<evidence type="ECO:0000256" key="1">
    <source>
        <dbReference type="ARBA" id="ARBA00022553"/>
    </source>
</evidence>
<name>A0A919BQG3_9GAMM</name>
<dbReference type="InterPro" id="IPR000792">
    <property type="entry name" value="Tscrpt_reg_LuxR_C"/>
</dbReference>
<gene>
    <name evidence="8" type="ORF">GCM10017161_40110</name>
</gene>
<reference evidence="8" key="1">
    <citation type="journal article" date="2014" name="Int. J. Syst. Evol. Microbiol.">
        <title>Complete genome sequence of Corynebacterium casei LMG S-19264T (=DSM 44701T), isolated from a smear-ripened cheese.</title>
        <authorList>
            <consortium name="US DOE Joint Genome Institute (JGI-PGF)"/>
            <person name="Walter F."/>
            <person name="Albersmeier A."/>
            <person name="Kalinowski J."/>
            <person name="Ruckert C."/>
        </authorList>
    </citation>
    <scope>NUCLEOTIDE SEQUENCE</scope>
    <source>
        <strain evidence="8">KCTC 42731</strain>
    </source>
</reference>
<organism evidence="8 9">
    <name type="scientific">Thalassotalea marina</name>
    <dbReference type="NCBI Taxonomy" id="1673741"/>
    <lineage>
        <taxon>Bacteria</taxon>
        <taxon>Pseudomonadati</taxon>
        <taxon>Pseudomonadota</taxon>
        <taxon>Gammaproteobacteria</taxon>
        <taxon>Alteromonadales</taxon>
        <taxon>Colwelliaceae</taxon>
        <taxon>Thalassotalea</taxon>
    </lineage>
</organism>
<dbReference type="InterPro" id="IPR011006">
    <property type="entry name" value="CheY-like_superfamily"/>
</dbReference>
<dbReference type="Pfam" id="PF00072">
    <property type="entry name" value="Response_reg"/>
    <property type="match status" value="1"/>
</dbReference>
<evidence type="ECO:0000256" key="3">
    <source>
        <dbReference type="ARBA" id="ARBA00023125"/>
    </source>
</evidence>
<dbReference type="SUPFAM" id="SSF46894">
    <property type="entry name" value="C-terminal effector domain of the bipartite response regulators"/>
    <property type="match status" value="1"/>
</dbReference>
<dbReference type="AlphaFoldDB" id="A0A919BQG3"/>
<keyword evidence="3 8" id="KW-0238">DNA-binding</keyword>
<dbReference type="CDD" id="cd06170">
    <property type="entry name" value="LuxR_C_like"/>
    <property type="match status" value="1"/>
</dbReference>
<dbReference type="InterPro" id="IPR001789">
    <property type="entry name" value="Sig_transdc_resp-reg_receiver"/>
</dbReference>
<protein>
    <submittedName>
        <fullName evidence="8">DNA-binding response regulator</fullName>
    </submittedName>
</protein>
<evidence type="ECO:0000256" key="2">
    <source>
        <dbReference type="ARBA" id="ARBA00023015"/>
    </source>
</evidence>
<comment type="caution">
    <text evidence="8">The sequence shown here is derived from an EMBL/GenBank/DDBJ whole genome shotgun (WGS) entry which is preliminary data.</text>
</comment>